<organism evidence="11 12">
    <name type="scientific">Thermodesulfobium acidiphilum</name>
    <dbReference type="NCBI Taxonomy" id="1794699"/>
    <lineage>
        <taxon>Bacteria</taxon>
        <taxon>Pseudomonadati</taxon>
        <taxon>Thermodesulfobiota</taxon>
        <taxon>Thermodesulfobiia</taxon>
        <taxon>Thermodesulfobiales</taxon>
        <taxon>Thermodesulfobiaceae</taxon>
        <taxon>Thermodesulfobium</taxon>
    </lineage>
</organism>
<evidence type="ECO:0000256" key="4">
    <source>
        <dbReference type="ARBA" id="ARBA00005638"/>
    </source>
</evidence>
<dbReference type="GO" id="GO:0005737">
    <property type="term" value="C:cytoplasm"/>
    <property type="evidence" value="ECO:0007669"/>
    <property type="project" value="UniProtKB-UniRule"/>
</dbReference>
<dbReference type="GO" id="GO:0006783">
    <property type="term" value="P:heme biosynthetic process"/>
    <property type="evidence" value="ECO:0007669"/>
    <property type="project" value="TreeGrafter"/>
</dbReference>
<comment type="pathway">
    <text evidence="3">Porphyrin-containing compound metabolism; protoporphyrin-IX biosynthesis; coproporphyrinogen-III from 5-aminolevulinate: step 2/4.</text>
</comment>
<dbReference type="InterPro" id="IPR022419">
    <property type="entry name" value="Porphobilin_deaminase_cofac_BS"/>
</dbReference>
<dbReference type="EC" id="2.5.1.61" evidence="5 9"/>
<dbReference type="InterPro" id="IPR000860">
    <property type="entry name" value="HemC"/>
</dbReference>
<comment type="catalytic activity">
    <reaction evidence="8">
        <text>4 porphobilinogen + H2O = hydroxymethylbilane + 4 NH4(+)</text>
        <dbReference type="Rhea" id="RHEA:13185"/>
        <dbReference type="ChEBI" id="CHEBI:15377"/>
        <dbReference type="ChEBI" id="CHEBI:28938"/>
        <dbReference type="ChEBI" id="CHEBI:57845"/>
        <dbReference type="ChEBI" id="CHEBI:58126"/>
        <dbReference type="EC" id="2.5.1.61"/>
    </reaction>
</comment>
<keyword evidence="12" id="KW-1185">Reference proteome</keyword>
<evidence type="ECO:0000256" key="9">
    <source>
        <dbReference type="NCBIfam" id="TIGR00212"/>
    </source>
</evidence>
<evidence type="ECO:0000259" key="10">
    <source>
        <dbReference type="Pfam" id="PF01379"/>
    </source>
</evidence>
<dbReference type="Proteomes" id="UP000244792">
    <property type="component" value="Chromosome"/>
</dbReference>
<evidence type="ECO:0000256" key="1">
    <source>
        <dbReference type="ARBA" id="ARBA00001916"/>
    </source>
</evidence>
<evidence type="ECO:0000313" key="12">
    <source>
        <dbReference type="Proteomes" id="UP000244792"/>
    </source>
</evidence>
<evidence type="ECO:0000256" key="5">
    <source>
        <dbReference type="ARBA" id="ARBA00012655"/>
    </source>
</evidence>
<evidence type="ECO:0000256" key="2">
    <source>
        <dbReference type="ARBA" id="ARBA00002869"/>
    </source>
</evidence>
<dbReference type="Pfam" id="PF01379">
    <property type="entry name" value="Porphobil_deam"/>
    <property type="match status" value="1"/>
</dbReference>
<dbReference type="EMBL" id="CP020921">
    <property type="protein sequence ID" value="AWB10240.1"/>
    <property type="molecule type" value="Genomic_DNA"/>
</dbReference>
<feature type="domain" description="Porphobilinogen deaminase N-terminal" evidence="10">
    <location>
        <begin position="5"/>
        <end position="209"/>
    </location>
</feature>
<reference evidence="11 12" key="1">
    <citation type="submission" date="2017-04" db="EMBL/GenBank/DDBJ databases">
        <title>Genomic insights into metabolism of Thermodesulfobium acidiphilum.</title>
        <authorList>
            <person name="Toshchakov S.V."/>
            <person name="Frolov E.N."/>
            <person name="Kublanov I.V."/>
            <person name="Samarov N.I."/>
            <person name="Novikov A."/>
            <person name="Lebedinsky A.V."/>
            <person name="Bonch-Osmolovskaya E.A."/>
            <person name="Chernyh N.A."/>
        </authorList>
    </citation>
    <scope>NUCLEOTIDE SEQUENCE [LARGE SCALE GENOMIC DNA]</scope>
    <source>
        <strain evidence="11 12">3127-1</strain>
    </source>
</reference>
<comment type="function">
    <text evidence="2">Tetrapolymerization of the monopyrrole PBG into the hydroxymethylbilane pre-uroporphyrinogen in several discrete steps.</text>
</comment>
<dbReference type="RefSeq" id="WP_108309056.1">
    <property type="nucleotide sequence ID" value="NZ_CP020921.1"/>
</dbReference>
<dbReference type="InterPro" id="IPR036803">
    <property type="entry name" value="Porphobilinogen_deaminase_C_sf"/>
</dbReference>
<accession>A0A2R4W0M3</accession>
<dbReference type="InterPro" id="IPR022417">
    <property type="entry name" value="Porphobilin_deaminase_N"/>
</dbReference>
<evidence type="ECO:0000256" key="3">
    <source>
        <dbReference type="ARBA" id="ARBA00004735"/>
    </source>
</evidence>
<proteinExistence type="inferred from homology"/>
<dbReference type="PANTHER" id="PTHR11557">
    <property type="entry name" value="PORPHOBILINOGEN DEAMINASE"/>
    <property type="match status" value="1"/>
</dbReference>
<evidence type="ECO:0000256" key="6">
    <source>
        <dbReference type="ARBA" id="ARBA00022679"/>
    </source>
</evidence>
<dbReference type="PANTHER" id="PTHR11557:SF0">
    <property type="entry name" value="PORPHOBILINOGEN DEAMINASE"/>
    <property type="match status" value="1"/>
</dbReference>
<dbReference type="PROSITE" id="PS00533">
    <property type="entry name" value="PORPHOBILINOGEN_DEAM"/>
    <property type="match status" value="1"/>
</dbReference>
<sequence>MRGKIIIGTRGSKLALTQARYVANLINKFDSNIKIEIKIIKTTGDKLMVALHKAPEKGLFVKEIEEALLNKEIDLAVHSMKDMPAETISELEIFAVPIREDPSDVIVPRNKLNVGSLKDIDSNSVFATSSLRRISLINNFLKCKEIKDIRGNIDTRLKKLDEGFCDYIIMAKAALDRLGIKRNFITLDPFSFVPAVAQGALAIQGRKEDFNKFAEIIRFLDDSDTRISTDIERRVLRLIGGGCQIPFGCYVCPIENKFFKISAFIEKDDNIIRVLFEEDFKKDKNEVADEIYKRLFF</sequence>
<dbReference type="KEGG" id="taci:TDSAC_0883"/>
<protein>
    <recommendedName>
        <fullName evidence="5 9">Hydroxymethylbilane synthase</fullName>
        <ecNumber evidence="5 9">2.5.1.61</ecNumber>
    </recommendedName>
</protein>
<dbReference type="PIRSF" id="PIRSF001438">
    <property type="entry name" value="4pyrrol_synth_OHMeBilane_synth"/>
    <property type="match status" value="1"/>
</dbReference>
<evidence type="ECO:0000256" key="7">
    <source>
        <dbReference type="ARBA" id="ARBA00023244"/>
    </source>
</evidence>
<dbReference type="AlphaFoldDB" id="A0A2R4W0M3"/>
<evidence type="ECO:0000313" key="11">
    <source>
        <dbReference type="EMBL" id="AWB10240.1"/>
    </source>
</evidence>
<evidence type="ECO:0000256" key="8">
    <source>
        <dbReference type="ARBA" id="ARBA00048169"/>
    </source>
</evidence>
<dbReference type="NCBIfam" id="TIGR00212">
    <property type="entry name" value="hemC"/>
    <property type="match status" value="1"/>
</dbReference>
<dbReference type="SUPFAM" id="SSF54782">
    <property type="entry name" value="Porphobilinogen deaminase (hydroxymethylbilane synthase), C-terminal domain"/>
    <property type="match status" value="1"/>
</dbReference>
<dbReference type="Gene3D" id="3.40.190.10">
    <property type="entry name" value="Periplasmic binding protein-like II"/>
    <property type="match status" value="2"/>
</dbReference>
<gene>
    <name evidence="11" type="ORF">TDSAC_0883</name>
</gene>
<dbReference type="PRINTS" id="PR00151">
    <property type="entry name" value="PORPHBDMNASE"/>
</dbReference>
<dbReference type="Gene3D" id="3.30.160.40">
    <property type="entry name" value="Porphobilinogen deaminase, C-terminal domain"/>
    <property type="match status" value="1"/>
</dbReference>
<comment type="similarity">
    <text evidence="4">Belongs to the HMBS family.</text>
</comment>
<keyword evidence="7" id="KW-0627">Porphyrin biosynthesis</keyword>
<dbReference type="SUPFAM" id="SSF53850">
    <property type="entry name" value="Periplasmic binding protein-like II"/>
    <property type="match status" value="1"/>
</dbReference>
<dbReference type="GO" id="GO:0004418">
    <property type="term" value="F:hydroxymethylbilane synthase activity"/>
    <property type="evidence" value="ECO:0007669"/>
    <property type="project" value="UniProtKB-UniRule"/>
</dbReference>
<name>A0A2R4W0M3_THEAF</name>
<comment type="cofactor">
    <cofactor evidence="1">
        <name>dipyrromethane</name>
        <dbReference type="ChEBI" id="CHEBI:60342"/>
    </cofactor>
</comment>
<keyword evidence="6" id="KW-0808">Transferase</keyword>
<dbReference type="OrthoDB" id="9810298at2"/>